<dbReference type="SMART" id="SM00826">
    <property type="entry name" value="PKS_DH"/>
    <property type="match status" value="1"/>
</dbReference>
<dbReference type="AlphaFoldDB" id="A0A395HAF5"/>
<dbReference type="Pfam" id="PF21089">
    <property type="entry name" value="PKS_DH_N"/>
    <property type="match status" value="1"/>
</dbReference>
<dbReference type="CDD" id="cd02440">
    <property type="entry name" value="AdoMet_MTases"/>
    <property type="match status" value="1"/>
</dbReference>
<dbReference type="GO" id="GO:0004312">
    <property type="term" value="F:fatty acid synthase activity"/>
    <property type="evidence" value="ECO:0007669"/>
    <property type="project" value="TreeGrafter"/>
</dbReference>
<feature type="region of interest" description="C-terminal hotdog fold" evidence="1">
    <location>
        <begin position="203"/>
        <end position="345"/>
    </location>
</feature>
<dbReference type="SUPFAM" id="SSF53335">
    <property type="entry name" value="S-adenosyl-L-methionine-dependent methyltransferases"/>
    <property type="match status" value="1"/>
</dbReference>
<evidence type="ECO:0000313" key="4">
    <source>
        <dbReference type="EMBL" id="RAL04670.1"/>
    </source>
</evidence>
<feature type="active site" description="Proton donor; for dehydratase activity" evidence="1">
    <location>
        <position position="255"/>
    </location>
</feature>
<dbReference type="EMBL" id="KZ824423">
    <property type="protein sequence ID" value="RAL04670.1"/>
    <property type="molecule type" value="Genomic_DNA"/>
</dbReference>
<dbReference type="PANTHER" id="PTHR43775:SF29">
    <property type="entry name" value="ASPERFURANONE POLYKETIDE SYNTHASE AFOG-RELATED"/>
    <property type="match status" value="1"/>
</dbReference>
<evidence type="ECO:0000256" key="2">
    <source>
        <dbReference type="SAM" id="MobiDB-lite"/>
    </source>
</evidence>
<dbReference type="InterPro" id="IPR042104">
    <property type="entry name" value="PKS_dehydratase_sf"/>
</dbReference>
<reference evidence="4 5" key="1">
    <citation type="submission" date="2018-02" db="EMBL/GenBank/DDBJ databases">
        <title>The genomes of Aspergillus section Nigri reveals drivers in fungal speciation.</title>
        <authorList>
            <consortium name="DOE Joint Genome Institute"/>
            <person name="Vesth T.C."/>
            <person name="Nybo J."/>
            <person name="Theobald S."/>
            <person name="Brandl J."/>
            <person name="Frisvad J.C."/>
            <person name="Nielsen K.F."/>
            <person name="Lyhne E.K."/>
            <person name="Kogle M.E."/>
            <person name="Kuo A."/>
            <person name="Riley R."/>
            <person name="Clum A."/>
            <person name="Nolan M."/>
            <person name="Lipzen A."/>
            <person name="Salamov A."/>
            <person name="Henrissat B."/>
            <person name="Wiebenga A."/>
            <person name="De vries R.P."/>
            <person name="Grigoriev I.V."/>
            <person name="Mortensen U.H."/>
            <person name="Andersen M.R."/>
            <person name="Baker S.E."/>
        </authorList>
    </citation>
    <scope>NUCLEOTIDE SEQUENCE [LARGE SCALE GENOMIC DNA]</scope>
    <source>
        <strain evidence="4 5">CBS 121593</strain>
    </source>
</reference>
<dbReference type="PANTHER" id="PTHR43775">
    <property type="entry name" value="FATTY ACID SYNTHASE"/>
    <property type="match status" value="1"/>
</dbReference>
<gene>
    <name evidence="4" type="ORF">BO80DRAFT_441535</name>
</gene>
<dbReference type="Gene3D" id="3.10.129.110">
    <property type="entry name" value="Polyketide synthase dehydratase"/>
    <property type="match status" value="1"/>
</dbReference>
<dbReference type="InterPro" id="IPR029063">
    <property type="entry name" value="SAM-dependent_MTases_sf"/>
</dbReference>
<dbReference type="InterPro" id="IPR049551">
    <property type="entry name" value="PKS_DH_C"/>
</dbReference>
<feature type="domain" description="PKS/mFAS DH" evidence="3">
    <location>
        <begin position="80"/>
        <end position="345"/>
    </location>
</feature>
<feature type="active site" description="Proton acceptor; for dehydratase activity" evidence="1">
    <location>
        <position position="114"/>
    </location>
</feature>
<keyword evidence="5" id="KW-1185">Reference proteome</keyword>
<evidence type="ECO:0000313" key="5">
    <source>
        <dbReference type="Proteomes" id="UP000249402"/>
    </source>
</evidence>
<dbReference type="InterPro" id="IPR049900">
    <property type="entry name" value="PKS_mFAS_DH"/>
</dbReference>
<dbReference type="OrthoDB" id="4510389at2759"/>
<name>A0A395HAF5_9EURO</name>
<sequence length="766" mass="85388">MEPCEGPLKSQSLRPAPPFGDASYDMTLQNGTHAIRTMLELIGRLHCRQLPVDLNMINASWGAPSPRRTLVGLPPYPFNHSQSSWLESQISQNYRFAKWRHIIRASELPWIQDHAFNGTELYPAAGIMVMALEAARQMADPGLPPCDRGVEVQFHLRPETKVRIDSSISDRNTFTLYQQCPGEWVEISRGTIVTHYGNDEPHYEFGFGPAFQGLQDVHYSMDREATAVINPSQWMEKVKHSDLTQDYLIHPTALDAFLQTTAVAESRGTWTPLRTMVPTRIARFWISNQLLAHTPGHTLRALTTAAVRGYRETDFTVTAYDHSTQQCQILFEGYRSTAVTSLRLAGPEAFRVGFDVEWRPDVDLLTHSHAAAICTSALTTADHPNPVAADSMEVICLHHLGRVLREFEGGKLDVRAPHMHRYLSWMRSQVAAYEASDLTFQGECGKPALDDTAYFDRLAVALGDSPEMQLYNSVGSDLNRVLGGEMDPLEIRYSDGGLAEGFYHGSTFAANNKRAAAYIDRLVHKEPQANILEIGAGTGGSTAVILDHLAARSWCGRYTYTDVSPGFFPKAADQFHRYASRLEFKVLDIEKDPTIQEFSLPKYDVVVASSVLHATRSIENTLRNVHQLLKPGGKLILIEPCNPNTTRIPFVFGLLPGWWLGSEDSRSGGPLLSEQSWDAVLKKAGFDGNEVCLRDFPGHQHTMSLIITTAVSPKTQALPSSRQEIIILVPKRVRTGTSPGEPARRGNSQELVLLRWLLMSTYALKM</sequence>
<dbReference type="Gene3D" id="3.10.129.120">
    <property type="match status" value="1"/>
</dbReference>
<dbReference type="InterPro" id="IPR049552">
    <property type="entry name" value="PKS_DH_N"/>
</dbReference>
<dbReference type="PROSITE" id="PS52019">
    <property type="entry name" value="PKS_MFAS_DH"/>
    <property type="match status" value="1"/>
</dbReference>
<feature type="region of interest" description="N-terminal hotdog fold" evidence="1">
    <location>
        <begin position="80"/>
        <end position="199"/>
    </location>
</feature>
<dbReference type="STRING" id="1448316.A0A395HAF5"/>
<dbReference type="Gene3D" id="3.40.50.150">
    <property type="entry name" value="Vaccinia Virus protein VP39"/>
    <property type="match status" value="1"/>
</dbReference>
<dbReference type="Proteomes" id="UP000249402">
    <property type="component" value="Unassembled WGS sequence"/>
</dbReference>
<dbReference type="InterPro" id="IPR020807">
    <property type="entry name" value="PKS_DH"/>
</dbReference>
<dbReference type="GeneID" id="37226063"/>
<feature type="region of interest" description="Disordered" evidence="2">
    <location>
        <begin position="1"/>
        <end position="21"/>
    </location>
</feature>
<protein>
    <recommendedName>
        <fullName evidence="3">PKS/mFAS DH domain-containing protein</fullName>
    </recommendedName>
</protein>
<accession>A0A395HAF5</accession>
<organism evidence="4 5">
    <name type="scientific">Aspergillus ibericus CBS 121593</name>
    <dbReference type="NCBI Taxonomy" id="1448316"/>
    <lineage>
        <taxon>Eukaryota</taxon>
        <taxon>Fungi</taxon>
        <taxon>Dikarya</taxon>
        <taxon>Ascomycota</taxon>
        <taxon>Pezizomycotina</taxon>
        <taxon>Eurotiomycetes</taxon>
        <taxon>Eurotiomycetidae</taxon>
        <taxon>Eurotiales</taxon>
        <taxon>Aspergillaceae</taxon>
        <taxon>Aspergillus</taxon>
        <taxon>Aspergillus subgen. Circumdati</taxon>
    </lineage>
</organism>
<proteinExistence type="predicted"/>
<evidence type="ECO:0000259" key="3">
    <source>
        <dbReference type="PROSITE" id="PS52019"/>
    </source>
</evidence>
<dbReference type="GO" id="GO:0006633">
    <property type="term" value="P:fatty acid biosynthetic process"/>
    <property type="evidence" value="ECO:0007669"/>
    <property type="project" value="TreeGrafter"/>
</dbReference>
<dbReference type="InterPro" id="IPR013217">
    <property type="entry name" value="Methyltransf_12"/>
</dbReference>
<dbReference type="VEuPathDB" id="FungiDB:BO80DRAFT_441535"/>
<dbReference type="GO" id="GO:0044550">
    <property type="term" value="P:secondary metabolite biosynthetic process"/>
    <property type="evidence" value="ECO:0007669"/>
    <property type="project" value="TreeGrafter"/>
</dbReference>
<dbReference type="InterPro" id="IPR050091">
    <property type="entry name" value="PKS_NRPS_Biosynth_Enz"/>
</dbReference>
<evidence type="ECO:0000256" key="1">
    <source>
        <dbReference type="PROSITE-ProRule" id="PRU01363"/>
    </source>
</evidence>
<dbReference type="RefSeq" id="XP_025578997.1">
    <property type="nucleotide sequence ID" value="XM_025721198.1"/>
</dbReference>
<dbReference type="Pfam" id="PF14765">
    <property type="entry name" value="PS-DH"/>
    <property type="match status" value="1"/>
</dbReference>
<dbReference type="Pfam" id="PF08242">
    <property type="entry name" value="Methyltransf_12"/>
    <property type="match status" value="1"/>
</dbReference>